<accession>D8UDV4</accession>
<evidence type="ECO:0000313" key="3">
    <source>
        <dbReference type="Proteomes" id="UP000001058"/>
    </source>
</evidence>
<dbReference type="InParanoid" id="D8UDV4"/>
<sequence>MSERSLLALATNVTSACSKFQAVLADEPQAASAPQPSGCQHPSVLALTQLLREHEELLSRLSSSNHNHSNEQHVVRTDEHRDIATVVAKRERVMAQGLNALGSIAVSMRAVLDDVGELVPPDNQYLPSVQELLVYGHRLRYTTFASMGLYSGEPAPQQLHFDHAALWERALAERHQGMAGAAAAEAGAATAPVEPRAEAACRTLLENLVAAGWTPDAGFPEPVLEFLSDMPGAMDVLRTLVEQRFFGGGGGAAASGAAAAPLPQLPAHAERAGVVAAAAPPPANPSSRLVRELMLDEDSDEGGGSSSSGFTSTEDEVD</sequence>
<proteinExistence type="predicted"/>
<dbReference type="EMBL" id="GL378386">
    <property type="protein sequence ID" value="EFJ42157.1"/>
    <property type="molecule type" value="Genomic_DNA"/>
</dbReference>
<reference evidence="2 3" key="1">
    <citation type="journal article" date="2010" name="Science">
        <title>Genomic analysis of organismal complexity in the multicellular green alga Volvox carteri.</title>
        <authorList>
            <person name="Prochnik S.E."/>
            <person name="Umen J."/>
            <person name="Nedelcu A.M."/>
            <person name="Hallmann A."/>
            <person name="Miller S.M."/>
            <person name="Nishii I."/>
            <person name="Ferris P."/>
            <person name="Kuo A."/>
            <person name="Mitros T."/>
            <person name="Fritz-Laylin L.K."/>
            <person name="Hellsten U."/>
            <person name="Chapman J."/>
            <person name="Simakov O."/>
            <person name="Rensing S.A."/>
            <person name="Terry A."/>
            <person name="Pangilinan J."/>
            <person name="Kapitonov V."/>
            <person name="Jurka J."/>
            <person name="Salamov A."/>
            <person name="Shapiro H."/>
            <person name="Schmutz J."/>
            <person name="Grimwood J."/>
            <person name="Lindquist E."/>
            <person name="Lucas S."/>
            <person name="Grigoriev I.V."/>
            <person name="Schmitt R."/>
            <person name="Kirk D."/>
            <person name="Rokhsar D.S."/>
        </authorList>
    </citation>
    <scope>NUCLEOTIDE SEQUENCE [LARGE SCALE GENOMIC DNA]</scope>
    <source>
        <strain evidence="3">f. Nagariensis / Eve</strain>
    </source>
</reference>
<gene>
    <name evidence="2" type="ORF">VOLCADRAFT_97870</name>
</gene>
<evidence type="ECO:0000256" key="1">
    <source>
        <dbReference type="SAM" id="MobiDB-lite"/>
    </source>
</evidence>
<dbReference type="PROSITE" id="PS51257">
    <property type="entry name" value="PROKAR_LIPOPROTEIN"/>
    <property type="match status" value="1"/>
</dbReference>
<evidence type="ECO:0008006" key="4">
    <source>
        <dbReference type="Google" id="ProtNLM"/>
    </source>
</evidence>
<name>D8UDV4_VOLCA</name>
<dbReference type="GeneID" id="9622580"/>
<feature type="region of interest" description="Disordered" evidence="1">
    <location>
        <begin position="277"/>
        <end position="318"/>
    </location>
</feature>
<keyword evidence="3" id="KW-1185">Reference proteome</keyword>
<dbReference type="AlphaFoldDB" id="D8UDV4"/>
<organism evidence="3">
    <name type="scientific">Volvox carteri f. nagariensis</name>
    <dbReference type="NCBI Taxonomy" id="3068"/>
    <lineage>
        <taxon>Eukaryota</taxon>
        <taxon>Viridiplantae</taxon>
        <taxon>Chlorophyta</taxon>
        <taxon>core chlorophytes</taxon>
        <taxon>Chlorophyceae</taxon>
        <taxon>CS clade</taxon>
        <taxon>Chlamydomonadales</taxon>
        <taxon>Volvocaceae</taxon>
        <taxon>Volvox</taxon>
    </lineage>
</organism>
<dbReference type="Proteomes" id="UP000001058">
    <property type="component" value="Unassembled WGS sequence"/>
</dbReference>
<protein>
    <recommendedName>
        <fullName evidence="4">Mediator of RNA polymerase II transcription subunit 4</fullName>
    </recommendedName>
</protein>
<dbReference type="OrthoDB" id="544333at2759"/>
<dbReference type="KEGG" id="vcn:VOLCADRAFT_97870"/>
<dbReference type="RefSeq" id="XP_002956854.1">
    <property type="nucleotide sequence ID" value="XM_002956808.1"/>
</dbReference>
<evidence type="ECO:0000313" key="2">
    <source>
        <dbReference type="EMBL" id="EFJ42157.1"/>
    </source>
</evidence>